<organism evidence="2 3">
    <name type="scientific">Tupaia chinensis</name>
    <name type="common">Chinese tree shrew</name>
    <name type="synonym">Tupaia belangeri chinensis</name>
    <dbReference type="NCBI Taxonomy" id="246437"/>
    <lineage>
        <taxon>Eukaryota</taxon>
        <taxon>Metazoa</taxon>
        <taxon>Chordata</taxon>
        <taxon>Craniata</taxon>
        <taxon>Vertebrata</taxon>
        <taxon>Euteleostomi</taxon>
        <taxon>Mammalia</taxon>
        <taxon>Eutheria</taxon>
        <taxon>Euarchontoglires</taxon>
        <taxon>Scandentia</taxon>
        <taxon>Tupaiidae</taxon>
        <taxon>Tupaia</taxon>
    </lineage>
</organism>
<keyword evidence="3" id="KW-1185">Reference proteome</keyword>
<dbReference type="InParanoid" id="L9L4S0"/>
<reference evidence="3" key="2">
    <citation type="journal article" date="2013" name="Nat. Commun.">
        <title>Genome of the Chinese tree shrew.</title>
        <authorList>
            <person name="Fan Y."/>
            <person name="Huang Z.Y."/>
            <person name="Cao C.C."/>
            <person name="Chen C.S."/>
            <person name="Chen Y.X."/>
            <person name="Fan D.D."/>
            <person name="He J."/>
            <person name="Hou H.L."/>
            <person name="Hu L."/>
            <person name="Hu X.T."/>
            <person name="Jiang X.T."/>
            <person name="Lai R."/>
            <person name="Lang Y.S."/>
            <person name="Liang B."/>
            <person name="Liao S.G."/>
            <person name="Mu D."/>
            <person name="Ma Y.Y."/>
            <person name="Niu Y.Y."/>
            <person name="Sun X.Q."/>
            <person name="Xia J.Q."/>
            <person name="Xiao J."/>
            <person name="Xiong Z.Q."/>
            <person name="Xu L."/>
            <person name="Yang L."/>
            <person name="Zhang Y."/>
            <person name="Zhao W."/>
            <person name="Zhao X.D."/>
            <person name="Zheng Y.T."/>
            <person name="Zhou J.M."/>
            <person name="Zhu Y.B."/>
            <person name="Zhang G.J."/>
            <person name="Wang J."/>
            <person name="Yao Y.G."/>
        </authorList>
    </citation>
    <scope>NUCLEOTIDE SEQUENCE [LARGE SCALE GENOMIC DNA]</scope>
</reference>
<feature type="region of interest" description="Disordered" evidence="1">
    <location>
        <begin position="78"/>
        <end position="101"/>
    </location>
</feature>
<dbReference type="EMBL" id="KB320510">
    <property type="protein sequence ID" value="ELW70031.1"/>
    <property type="molecule type" value="Genomic_DNA"/>
</dbReference>
<accession>L9L4S0</accession>
<evidence type="ECO:0000313" key="2">
    <source>
        <dbReference type="EMBL" id="ELW70031.1"/>
    </source>
</evidence>
<evidence type="ECO:0000256" key="1">
    <source>
        <dbReference type="SAM" id="MobiDB-lite"/>
    </source>
</evidence>
<dbReference type="Proteomes" id="UP000011518">
    <property type="component" value="Unassembled WGS sequence"/>
</dbReference>
<evidence type="ECO:0000313" key="3">
    <source>
        <dbReference type="Proteomes" id="UP000011518"/>
    </source>
</evidence>
<protein>
    <submittedName>
        <fullName evidence="2">Uncharacterized protein</fullName>
    </submittedName>
</protein>
<reference evidence="3" key="1">
    <citation type="submission" date="2012-07" db="EMBL/GenBank/DDBJ databases">
        <title>Genome of the Chinese tree shrew, a rising model animal genetically related to primates.</title>
        <authorList>
            <person name="Zhang G."/>
            <person name="Fan Y."/>
            <person name="Yao Y."/>
            <person name="Huang Z."/>
        </authorList>
    </citation>
    <scope>NUCLEOTIDE SEQUENCE [LARGE SCALE GENOMIC DNA]</scope>
</reference>
<name>L9L4S0_TUPCH</name>
<dbReference type="AlphaFoldDB" id="L9L4S0"/>
<gene>
    <name evidence="2" type="ORF">TREES_T100019276</name>
</gene>
<proteinExistence type="predicted"/>
<sequence>MWANRLAAAHLGTAFADSRGTHWLSETRLKEHNSRYHQTFHGQAETSERSAARPVTARASLGRGSCFRAQLMHYASGLPATDSPSANIDLKSNGANQSRHI</sequence>